<sequence length="390" mass="42861">MQNAVRRLAERLPELADRLVEEILSGEQHERSAELRGDLWKMCHVGLGHGIEAILNPGGTRTDLRWAEYLGRRRAEQGLPLDQLLRSYRLAGSVFWQGIVEVISEDNPEYVPQLVRHVTNTWQTIDQQSVAAAEAYHRTEYDVLRRGDERVQAVVDALLEGRGADGGLLNTATTVLGLPAHGRYAVVVQGQRGDTALPPHGGPAEARGMRFIWRMRADTVIALVSLGSAGIDELVEVLRSRTRCHTGISPVVEGLADLGRARWLADLALRTCSGPEPELARLDERLPSALVVSQPDLAGYLYQQALGGLTDVEPGYRDILVSTLTAWLDCNGSAGQAARRLYCHRNTVLNRLRRIEALTGRSLASPRDLVELVLALNAFTLRSGLDELSG</sequence>
<feature type="domain" description="PucR C-terminal helix-turn-helix" evidence="2">
    <location>
        <begin position="320"/>
        <end position="378"/>
    </location>
</feature>
<dbReference type="Pfam" id="PF14361">
    <property type="entry name" value="RsbRD_N"/>
    <property type="match status" value="1"/>
</dbReference>
<name>A0A365GWV7_9ACTN</name>
<dbReference type="Pfam" id="PF17853">
    <property type="entry name" value="GGDEF_2"/>
    <property type="match status" value="1"/>
</dbReference>
<evidence type="ECO:0000259" key="4">
    <source>
        <dbReference type="Pfam" id="PF17853"/>
    </source>
</evidence>
<dbReference type="InterPro" id="IPR025736">
    <property type="entry name" value="PucR_C-HTH_dom"/>
</dbReference>
<dbReference type="AlphaFoldDB" id="A0A365GWV7"/>
<gene>
    <name evidence="5" type="ORF">DPM19_31255</name>
</gene>
<organism evidence="5 6">
    <name type="scientific">Actinomadura craniellae</name>
    <dbReference type="NCBI Taxonomy" id="2231787"/>
    <lineage>
        <taxon>Bacteria</taxon>
        <taxon>Bacillati</taxon>
        <taxon>Actinomycetota</taxon>
        <taxon>Actinomycetes</taxon>
        <taxon>Streptosporangiales</taxon>
        <taxon>Thermomonosporaceae</taxon>
        <taxon>Actinomadura</taxon>
    </lineage>
</organism>
<proteinExistence type="inferred from homology"/>
<dbReference type="Pfam" id="PF13556">
    <property type="entry name" value="HTH_30"/>
    <property type="match status" value="1"/>
</dbReference>
<dbReference type="InterPro" id="IPR041522">
    <property type="entry name" value="CdaR_GGDEF"/>
</dbReference>
<dbReference type="OrthoDB" id="3196285at2"/>
<dbReference type="InterPro" id="IPR051448">
    <property type="entry name" value="CdaR-like_regulators"/>
</dbReference>
<evidence type="ECO:0000259" key="2">
    <source>
        <dbReference type="Pfam" id="PF13556"/>
    </source>
</evidence>
<dbReference type="Gene3D" id="1.10.10.2840">
    <property type="entry name" value="PucR C-terminal helix-turn-helix domain"/>
    <property type="match status" value="1"/>
</dbReference>
<dbReference type="InterPro" id="IPR025751">
    <property type="entry name" value="RsbRD_N_dom"/>
</dbReference>
<reference evidence="5 6" key="1">
    <citation type="submission" date="2018-06" db="EMBL/GenBank/DDBJ databases">
        <title>Actinomadura craniellae sp. nov. isolated from marine sponge Craniella sp.</title>
        <authorList>
            <person name="Li L."/>
            <person name="Xu Q.H."/>
            <person name="Lin H.W."/>
            <person name="Lu Y.H."/>
        </authorList>
    </citation>
    <scope>NUCLEOTIDE SEQUENCE [LARGE SCALE GENOMIC DNA]</scope>
    <source>
        <strain evidence="5 6">LHW63021</strain>
    </source>
</reference>
<dbReference type="InterPro" id="IPR042070">
    <property type="entry name" value="PucR_C-HTH_sf"/>
</dbReference>
<evidence type="ECO:0000259" key="3">
    <source>
        <dbReference type="Pfam" id="PF14361"/>
    </source>
</evidence>
<keyword evidence="6" id="KW-1185">Reference proteome</keyword>
<accession>A0A365GWV7</accession>
<dbReference type="PANTHER" id="PTHR33744">
    <property type="entry name" value="CARBOHYDRATE DIACID REGULATOR"/>
    <property type="match status" value="1"/>
</dbReference>
<evidence type="ECO:0000313" key="5">
    <source>
        <dbReference type="EMBL" id="RAY11309.1"/>
    </source>
</evidence>
<comment type="similarity">
    <text evidence="1">Belongs to the CdaR family.</text>
</comment>
<dbReference type="PANTHER" id="PTHR33744:SF1">
    <property type="entry name" value="DNA-BINDING TRANSCRIPTIONAL ACTIVATOR ADER"/>
    <property type="match status" value="1"/>
</dbReference>
<feature type="domain" description="CdaR GGDEF-like" evidence="4">
    <location>
        <begin position="172"/>
        <end position="270"/>
    </location>
</feature>
<dbReference type="Proteomes" id="UP000251891">
    <property type="component" value="Unassembled WGS sequence"/>
</dbReference>
<evidence type="ECO:0000256" key="1">
    <source>
        <dbReference type="ARBA" id="ARBA00006754"/>
    </source>
</evidence>
<feature type="domain" description="RsbT co-antagonist protein RsbRD N-terminal" evidence="3">
    <location>
        <begin position="13"/>
        <end position="150"/>
    </location>
</feature>
<evidence type="ECO:0000313" key="6">
    <source>
        <dbReference type="Proteomes" id="UP000251891"/>
    </source>
</evidence>
<protein>
    <submittedName>
        <fullName evidence="5">PucR family transcriptional regulator</fullName>
    </submittedName>
</protein>
<comment type="caution">
    <text evidence="5">The sequence shown here is derived from an EMBL/GenBank/DDBJ whole genome shotgun (WGS) entry which is preliminary data.</text>
</comment>
<dbReference type="EMBL" id="QLYX01000020">
    <property type="protein sequence ID" value="RAY11309.1"/>
    <property type="molecule type" value="Genomic_DNA"/>
</dbReference>